<comment type="caution">
    <text evidence="1">The sequence shown here is derived from an EMBL/GenBank/DDBJ whole genome shotgun (WGS) entry which is preliminary data.</text>
</comment>
<name>A0A841ML17_9BACT</name>
<dbReference type="EMBL" id="JACIJO010000002">
    <property type="protein sequence ID" value="MBB6326167.1"/>
    <property type="molecule type" value="Genomic_DNA"/>
</dbReference>
<protein>
    <submittedName>
        <fullName evidence="1">Uncharacterized protein</fullName>
    </submittedName>
</protein>
<sequence length="141" mass="16344">MKYLIVFFMMALMAVPEGKSQTSNDRELISKTVQLYFDGMMQRDKAKLRQAFIPEARLIGYRGEDFTLTTFDTWAEATTKGEPRNPAVHKNEIVSIRVQGNAASVETELYWPGIYYYDFLTLMKIDGVWKIVNKSWSEKLL</sequence>
<accession>A0A841ML17</accession>
<evidence type="ECO:0000313" key="2">
    <source>
        <dbReference type="Proteomes" id="UP000588604"/>
    </source>
</evidence>
<organism evidence="1 2">
    <name type="scientific">Algoriphagus iocasae</name>
    <dbReference type="NCBI Taxonomy" id="1836499"/>
    <lineage>
        <taxon>Bacteria</taxon>
        <taxon>Pseudomonadati</taxon>
        <taxon>Bacteroidota</taxon>
        <taxon>Cytophagia</taxon>
        <taxon>Cytophagales</taxon>
        <taxon>Cyclobacteriaceae</taxon>
        <taxon>Algoriphagus</taxon>
    </lineage>
</organism>
<keyword evidence="2" id="KW-1185">Reference proteome</keyword>
<dbReference type="Pfam" id="PF12893">
    <property type="entry name" value="Lumazine_bd_2"/>
    <property type="match status" value="1"/>
</dbReference>
<dbReference type="InterPro" id="IPR039437">
    <property type="entry name" value="FrzH/put_lumazine-bd"/>
</dbReference>
<dbReference type="SUPFAM" id="SSF54427">
    <property type="entry name" value="NTF2-like"/>
    <property type="match status" value="1"/>
</dbReference>
<dbReference type="InterPro" id="IPR032710">
    <property type="entry name" value="NTF2-like_dom_sf"/>
</dbReference>
<dbReference type="Gene3D" id="3.10.450.50">
    <property type="match status" value="1"/>
</dbReference>
<dbReference type="RefSeq" id="WP_184494792.1">
    <property type="nucleotide sequence ID" value="NZ_JACIJO010000002.1"/>
</dbReference>
<proteinExistence type="predicted"/>
<gene>
    <name evidence="1" type="ORF">FHS59_001795</name>
</gene>
<dbReference type="Proteomes" id="UP000588604">
    <property type="component" value="Unassembled WGS sequence"/>
</dbReference>
<evidence type="ECO:0000313" key="1">
    <source>
        <dbReference type="EMBL" id="MBB6326167.1"/>
    </source>
</evidence>
<dbReference type="AlphaFoldDB" id="A0A841ML17"/>
<reference evidence="1 2" key="1">
    <citation type="submission" date="2020-08" db="EMBL/GenBank/DDBJ databases">
        <title>Genomic Encyclopedia of Type Strains, Phase IV (KMG-IV): sequencing the most valuable type-strain genomes for metagenomic binning, comparative biology and taxonomic classification.</title>
        <authorList>
            <person name="Goeker M."/>
        </authorList>
    </citation>
    <scope>NUCLEOTIDE SEQUENCE [LARGE SCALE GENOMIC DNA]</scope>
    <source>
        <strain evidence="1 2">DSM 102044</strain>
    </source>
</reference>